<organism evidence="1 2">
    <name type="scientific">Dermatophilus congolensis</name>
    <dbReference type="NCBI Taxonomy" id="1863"/>
    <lineage>
        <taxon>Bacteria</taxon>
        <taxon>Bacillati</taxon>
        <taxon>Actinomycetota</taxon>
        <taxon>Actinomycetes</taxon>
        <taxon>Micrococcales</taxon>
        <taxon>Dermatophilaceae</taxon>
        <taxon>Dermatophilus</taxon>
    </lineage>
</organism>
<evidence type="ECO:0000313" key="1">
    <source>
        <dbReference type="EMBL" id="STD07551.1"/>
    </source>
</evidence>
<dbReference type="RefSeq" id="WP_115030069.1">
    <property type="nucleotide sequence ID" value="NZ_UFYA01000001.1"/>
</dbReference>
<dbReference type="PANTHER" id="PTHR39441">
    <property type="entry name" value="DUF2252 DOMAIN-CONTAINING PROTEIN"/>
    <property type="match status" value="1"/>
</dbReference>
<dbReference type="Pfam" id="PF10009">
    <property type="entry name" value="DUF2252"/>
    <property type="match status" value="1"/>
</dbReference>
<gene>
    <name evidence="1" type="ORF">NCTC7915_00828</name>
</gene>
<reference evidence="1 2" key="1">
    <citation type="submission" date="2018-06" db="EMBL/GenBank/DDBJ databases">
        <authorList>
            <consortium name="Pathogen Informatics"/>
            <person name="Doyle S."/>
        </authorList>
    </citation>
    <scope>NUCLEOTIDE SEQUENCE [LARGE SCALE GENOMIC DNA]</scope>
    <source>
        <strain evidence="1 2">NCTC7915</strain>
    </source>
</reference>
<proteinExistence type="predicted"/>
<protein>
    <submittedName>
        <fullName evidence="1">Uncharacterized protein conserved in bacteria</fullName>
    </submittedName>
</protein>
<dbReference type="AlphaFoldDB" id="A0AA46BML0"/>
<dbReference type="Proteomes" id="UP000254118">
    <property type="component" value="Unassembled WGS sequence"/>
</dbReference>
<dbReference type="EMBL" id="UFYA01000001">
    <property type="protein sequence ID" value="STD07551.1"/>
    <property type="molecule type" value="Genomic_DNA"/>
</dbReference>
<dbReference type="InterPro" id="IPR018721">
    <property type="entry name" value="DUF2252"/>
</dbReference>
<accession>A0AA46BML0</accession>
<name>A0AA46BML0_9MICO</name>
<sequence>MQVQRFLTPGSDTETALEAGRDIRTVLRRGEHGELALPPHRDPIAVIEKTHSTRIADLIGVRVARMTQSVYAYFRGTVDVMTGDLAAGPRTGVHIVIDADAHLGNFGLYASPERRIVFDLNDFDEAGVGPWEWDIKRLATSLALVQRSKGVPTEIINDDIVALVTTYATYLRTLVEARATDRYFASVDAGWFSSGGTRVLNKTVEKARQRTSEQALDRIGMRHEESGRLVLKADPPLLIPRSEKGLANAARRFEDYRYTLLTDRALLLSQYRVNDAARRVVGVSSVGTHCSIVLLQGPNGEPLILQSKEALPSVLETQAGITQADMPGVITCGADTDQRDRYCRRVTEGQRVLQATSDPFLGRTVDPDGRNHYWRQFRDHKGSVDLGKATPHEVRMYSALCAQLLARAHAQSPDAAAASGYLGGSGGGFTHAIAAWAAAYADVIEGDFRVFTEAVNDGQFPLTEENPA</sequence>
<evidence type="ECO:0000313" key="2">
    <source>
        <dbReference type="Proteomes" id="UP000254118"/>
    </source>
</evidence>
<dbReference type="PANTHER" id="PTHR39441:SF1">
    <property type="entry name" value="DUF2252 DOMAIN-CONTAINING PROTEIN"/>
    <property type="match status" value="1"/>
</dbReference>
<comment type="caution">
    <text evidence="1">The sequence shown here is derived from an EMBL/GenBank/DDBJ whole genome shotgun (WGS) entry which is preliminary data.</text>
</comment>